<organism evidence="3 4">
    <name type="scientific">Trinickia caryophylli</name>
    <name type="common">Paraburkholderia caryophylli</name>
    <dbReference type="NCBI Taxonomy" id="28094"/>
    <lineage>
        <taxon>Bacteria</taxon>
        <taxon>Pseudomonadati</taxon>
        <taxon>Pseudomonadota</taxon>
        <taxon>Betaproteobacteria</taxon>
        <taxon>Burkholderiales</taxon>
        <taxon>Burkholderiaceae</taxon>
        <taxon>Trinickia</taxon>
    </lineage>
</organism>
<dbReference type="OrthoDB" id="8951775at2"/>
<keyword evidence="2" id="KW-0732">Signal</keyword>
<dbReference type="AlphaFoldDB" id="A0A1X7FLS2"/>
<evidence type="ECO:0000256" key="2">
    <source>
        <dbReference type="SAM" id="SignalP"/>
    </source>
</evidence>
<name>A0A1X7FLS2_TRICW</name>
<accession>A0A1X7FLS2</accession>
<feature type="region of interest" description="Disordered" evidence="1">
    <location>
        <begin position="33"/>
        <end position="54"/>
    </location>
</feature>
<dbReference type="PROSITE" id="PS51257">
    <property type="entry name" value="PROKAR_LIPOPROTEIN"/>
    <property type="match status" value="1"/>
</dbReference>
<dbReference type="GeneID" id="95549795"/>
<protein>
    <recommendedName>
        <fullName evidence="5">DUF2957 domain-containing protein</fullName>
    </recommendedName>
</protein>
<evidence type="ECO:0008006" key="5">
    <source>
        <dbReference type="Google" id="ProtNLM"/>
    </source>
</evidence>
<proteinExistence type="predicted"/>
<dbReference type="EMBL" id="FXAH01000009">
    <property type="protein sequence ID" value="SMF53817.1"/>
    <property type="molecule type" value="Genomic_DNA"/>
</dbReference>
<feature type="signal peptide" evidence="2">
    <location>
        <begin position="1"/>
        <end position="20"/>
    </location>
</feature>
<dbReference type="InterPro" id="IPR021340">
    <property type="entry name" value="DUF2957"/>
</dbReference>
<evidence type="ECO:0000313" key="4">
    <source>
        <dbReference type="Proteomes" id="UP000192911"/>
    </source>
</evidence>
<gene>
    <name evidence="3" type="ORF">SAMN06295900_109154</name>
</gene>
<keyword evidence="4" id="KW-1185">Reference proteome</keyword>
<evidence type="ECO:0000313" key="3">
    <source>
        <dbReference type="EMBL" id="SMF53817.1"/>
    </source>
</evidence>
<sequence length="452" mass="45035">MQDAIAKGLVLALATAPFIAACGGGGGSPTAASASQCSGSSCGTQGPPTSTPVSPLCPTEAEIAQNTYLGGAGSGEIASLRIDATSMTYTLKWLESPVPLAAGQVTPTRAGTTITGSVTHRTDLASAEQNRCAFVLQPGSGTASDGSAYSTTGTFNANNPPTVFVGYGVAGGGIPGAELQYPGILGLFAVPDRKFEFYPFIGFSQVSTSLSDLNGTYNALVYHTKPTSSYQAVGTNVTETFDGSGNCTVSSGSCTTTGGAWAASTNGSYFTSSSPPRIVSGATLGNGAHANMVLGKFNGAIVPIVVRTGYANPGSLSVDDESGIAMLAAASPIAQGAIDGGYIGADSNIKYTASILQGTSGKFVNPTTSTAQSTFTLTYPASNQGLLTVQDSAGNGGYAIATGFSPTATTGGLYAIVIQGEENGGISPSSAIVGQTTSSVPYFSIGAYVGAR</sequence>
<dbReference type="Pfam" id="PF11170">
    <property type="entry name" value="DUF2957"/>
    <property type="match status" value="1"/>
</dbReference>
<dbReference type="Proteomes" id="UP000192911">
    <property type="component" value="Unassembled WGS sequence"/>
</dbReference>
<feature type="chain" id="PRO_5012869247" description="DUF2957 domain-containing protein" evidence="2">
    <location>
        <begin position="21"/>
        <end position="452"/>
    </location>
</feature>
<feature type="compositionally biased region" description="Low complexity" evidence="1">
    <location>
        <begin position="33"/>
        <end position="52"/>
    </location>
</feature>
<reference evidence="4" key="1">
    <citation type="submission" date="2017-04" db="EMBL/GenBank/DDBJ databases">
        <authorList>
            <person name="Varghese N."/>
            <person name="Submissions S."/>
        </authorList>
    </citation>
    <scope>NUCLEOTIDE SEQUENCE [LARGE SCALE GENOMIC DNA]</scope>
    <source>
        <strain evidence="4">Ballard 720</strain>
    </source>
</reference>
<evidence type="ECO:0000256" key="1">
    <source>
        <dbReference type="SAM" id="MobiDB-lite"/>
    </source>
</evidence>
<dbReference type="RefSeq" id="WP_085228697.1">
    <property type="nucleotide sequence ID" value="NZ_BSQD01000009.1"/>
</dbReference>